<name>A0A8J7WJU7_9ACTN</name>
<feature type="region of interest" description="Disordered" evidence="1">
    <location>
        <begin position="338"/>
        <end position="387"/>
    </location>
</feature>
<keyword evidence="2" id="KW-0472">Membrane</keyword>
<feature type="compositionally biased region" description="Basic and acidic residues" evidence="1">
    <location>
        <begin position="376"/>
        <end position="387"/>
    </location>
</feature>
<dbReference type="AlphaFoldDB" id="A0A8J7WJU7"/>
<sequence length="387" mass="42661">MRILELAVGAGIVAATWLSLVASLVMPRGLRSSYTRLVHGAVRWPFQFAADRCHTYDAKDRALAWAAPLGILVTLISWLAFFLAGFGLLLAGASGLSLNGAFREAGSSLFTLGFASSARDRLTFLDFAAAATGPVAIALQIGYLPALYSAYSRREAEVTLLQARAGVPAWGPEILSRHVQVVGLRENLPDLYRGWERWAAEISESHTNYPVLIHFRSPQPNRNWLIALLAVMDAAALELALNPSNRDAGAIRIGLRGGFTCLRDIAHMERIPYDPDPDPDSDIQLSFEEFSQGIDMLRYGGYPTERSPEEAWPHFRGWRVNYEATAYALAYRIDAVPAPWSGPRRTPGQLVRVRTPRDRQPTKGVPAETSTTPVHKTPDQSPRESRS</sequence>
<reference evidence="3" key="1">
    <citation type="submission" date="2021-04" db="EMBL/GenBank/DDBJ databases">
        <title>Genome based classification of Actinospica acidithermotolerans sp. nov., an actinobacterium isolated from an Indonesian hot spring.</title>
        <authorList>
            <person name="Kusuma A.B."/>
            <person name="Putra K.E."/>
            <person name="Nafisah S."/>
            <person name="Loh J."/>
            <person name="Nouioui I."/>
            <person name="Goodfellow M."/>
        </authorList>
    </citation>
    <scope>NUCLEOTIDE SEQUENCE</scope>
    <source>
        <strain evidence="3">DSM 45618</strain>
    </source>
</reference>
<comment type="caution">
    <text evidence="3">The sequence shown here is derived from an EMBL/GenBank/DDBJ whole genome shotgun (WGS) entry which is preliminary data.</text>
</comment>
<gene>
    <name evidence="3" type="ORF">KGA66_11180</name>
</gene>
<accession>A0A8J7WJU7</accession>
<evidence type="ECO:0000256" key="2">
    <source>
        <dbReference type="SAM" id="Phobius"/>
    </source>
</evidence>
<organism evidence="3 4">
    <name type="scientific">Actinocrinis puniceicyclus</name>
    <dbReference type="NCBI Taxonomy" id="977794"/>
    <lineage>
        <taxon>Bacteria</taxon>
        <taxon>Bacillati</taxon>
        <taxon>Actinomycetota</taxon>
        <taxon>Actinomycetes</taxon>
        <taxon>Catenulisporales</taxon>
        <taxon>Actinospicaceae</taxon>
        <taxon>Actinocrinis</taxon>
    </lineage>
</organism>
<feature type="transmembrane region" description="Helical" evidence="2">
    <location>
        <begin position="69"/>
        <end position="102"/>
    </location>
</feature>
<keyword evidence="4" id="KW-1185">Reference proteome</keyword>
<evidence type="ECO:0000313" key="4">
    <source>
        <dbReference type="Proteomes" id="UP000677913"/>
    </source>
</evidence>
<proteinExistence type="predicted"/>
<evidence type="ECO:0000313" key="3">
    <source>
        <dbReference type="EMBL" id="MBS2963613.1"/>
    </source>
</evidence>
<dbReference type="Proteomes" id="UP000677913">
    <property type="component" value="Unassembled WGS sequence"/>
</dbReference>
<keyword evidence="2" id="KW-0812">Transmembrane</keyword>
<keyword evidence="2" id="KW-1133">Transmembrane helix</keyword>
<evidence type="ECO:0000256" key="1">
    <source>
        <dbReference type="SAM" id="MobiDB-lite"/>
    </source>
</evidence>
<protein>
    <submittedName>
        <fullName evidence="3">Uncharacterized protein</fullName>
    </submittedName>
</protein>
<feature type="transmembrane region" description="Helical" evidence="2">
    <location>
        <begin position="6"/>
        <end position="26"/>
    </location>
</feature>
<dbReference type="RefSeq" id="WP_211467466.1">
    <property type="nucleotide sequence ID" value="NZ_JAGSXH010000030.1"/>
</dbReference>
<dbReference type="EMBL" id="JAGSXH010000030">
    <property type="protein sequence ID" value="MBS2963613.1"/>
    <property type="molecule type" value="Genomic_DNA"/>
</dbReference>